<dbReference type="STRING" id="710685.MycrhN_3759"/>
<accession>G8RVN0</accession>
<dbReference type="eggNOG" id="COG0419">
    <property type="taxonomic scope" value="Bacteria"/>
</dbReference>
<evidence type="ECO:0000313" key="3">
    <source>
        <dbReference type="EMBL" id="AEV74277.1"/>
    </source>
</evidence>
<protein>
    <recommendedName>
        <fullName evidence="2">Endonuclease GajA/Old nuclease/RecF-like AAA domain-containing protein</fullName>
    </recommendedName>
</protein>
<evidence type="ECO:0000259" key="2">
    <source>
        <dbReference type="Pfam" id="PF13175"/>
    </source>
</evidence>
<sequence>MKLHRMVLTNYRGITHREIEFPDRGVVVVSGANEIGKSSMIEALDLLLEAKDRSSKKEIKQVKPTHADVGAEITAEISTGPYRFVYRKRFHKRCETELTVLAPRREQLTGDEAHDRVRAMLDETVDTCLWQAQRIMQTASTGAVDLSGCDALSRALDIAAGEAVELSGGEPLLVDRIEAEYLGYFTRTGRPTGQWAAATTRLRSADDEVARCAAAMAEVDDAVRRHTELTPELARLTAERADAAERLATAKAAADAVAALAGQLKQAEQVASAADAIRTASVAAVDGRRKLAEQIDERAAAIVELEAAASAAAEALGSAAEVQQAADILAEQARTAMSTAQVRAETARRNVDQLAARDEADRVASLLAKIAGAQRDLDRTDAELAGIALTGAGMRAIETAQAAVDVAVGQVELVSAQVELVAIGDIEVRLDGQSHTLAAGQKWATSVSAQTDIEVPGVLTARVAPGTPASQTQAKLAAAQEVLASALLAAGVTDVAAARTLDQRRQLLLANRDRLASRIEALTGDASVARLQARLAELTARQPAAADLFGIDPDAARAELDAATAAVTQAIADCDKHRKVAEAAAKQLGERETRAALLRDKLATEHGQITLARDELARQRAEITDDELTVKADAHAEEARRASVLVAELSAELAGAAPDTVAATLSEAARRAEAVDRSHDDVAEALREVKTQLKVYGTEGRKGQLDAAETEREHAEAEYLRVQRRARAAELLRSVITRHRDATRLRYVDPFRSEVERLGRLVFGSSFEVEIDSDLKICSRTVSGRTVPYESLSGGAKEQLGIVARLAGAALVAKEDTVPVVIDDALGFTDADRLVKMGAVFNAVGGDGQVIVLTCSPQRYAAVDGAHHIALTS</sequence>
<keyword evidence="4" id="KW-1185">Reference proteome</keyword>
<dbReference type="Gene3D" id="3.40.50.300">
    <property type="entry name" value="P-loop containing nucleotide triphosphate hydrolases"/>
    <property type="match status" value="2"/>
</dbReference>
<dbReference type="SUPFAM" id="SSF52540">
    <property type="entry name" value="P-loop containing nucleoside triphosphate hydrolases"/>
    <property type="match status" value="1"/>
</dbReference>
<gene>
    <name evidence="3" type="ordered locus">MycrhN_3759</name>
</gene>
<evidence type="ECO:0000256" key="1">
    <source>
        <dbReference type="SAM" id="Coils"/>
    </source>
</evidence>
<dbReference type="PANTHER" id="PTHR41259">
    <property type="entry name" value="DOUBLE-STRAND BREAK REPAIR RAD50 ATPASE, PUTATIVE-RELATED"/>
    <property type="match status" value="1"/>
</dbReference>
<proteinExistence type="predicted"/>
<evidence type="ECO:0000313" key="4">
    <source>
        <dbReference type="Proteomes" id="UP000005442"/>
    </source>
</evidence>
<dbReference type="PATRIC" id="fig|710685.3.peg.3774"/>
<feature type="coiled-coil region" evidence="1">
    <location>
        <begin position="705"/>
        <end position="732"/>
    </location>
</feature>
<name>G8RVN0_MYCRN</name>
<dbReference type="HOGENOM" id="CLU_015046_1_0_11"/>
<dbReference type="InterPro" id="IPR027417">
    <property type="entry name" value="P-loop_NTPase"/>
</dbReference>
<dbReference type="EMBL" id="CP003169">
    <property type="protein sequence ID" value="AEV74277.1"/>
    <property type="molecule type" value="Genomic_DNA"/>
</dbReference>
<dbReference type="KEGG" id="mrh:MycrhN_3759"/>
<dbReference type="OrthoDB" id="3177877at2"/>
<dbReference type="InterPro" id="IPR041685">
    <property type="entry name" value="AAA_GajA/Old/RecF-like"/>
</dbReference>
<feature type="domain" description="Endonuclease GajA/Old nuclease/RecF-like AAA" evidence="2">
    <location>
        <begin position="1"/>
        <end position="62"/>
    </location>
</feature>
<dbReference type="AlphaFoldDB" id="G8RVN0"/>
<dbReference type="Pfam" id="PF13175">
    <property type="entry name" value="AAA_15"/>
    <property type="match status" value="1"/>
</dbReference>
<dbReference type="PANTHER" id="PTHR41259:SF1">
    <property type="entry name" value="DOUBLE-STRAND BREAK REPAIR RAD50 ATPASE, PUTATIVE-RELATED"/>
    <property type="match status" value="1"/>
</dbReference>
<organism evidence="3 4">
    <name type="scientific">Mycolicibacterium rhodesiae (strain NBB3)</name>
    <name type="common">Mycobacterium rhodesiae</name>
    <dbReference type="NCBI Taxonomy" id="710685"/>
    <lineage>
        <taxon>Bacteria</taxon>
        <taxon>Bacillati</taxon>
        <taxon>Actinomycetota</taxon>
        <taxon>Actinomycetes</taxon>
        <taxon>Mycobacteriales</taxon>
        <taxon>Mycobacteriaceae</taxon>
        <taxon>Mycolicibacterium</taxon>
    </lineage>
</organism>
<feature type="coiled-coil region" evidence="1">
    <location>
        <begin position="330"/>
        <end position="383"/>
    </location>
</feature>
<keyword evidence="1" id="KW-0175">Coiled coil</keyword>
<reference evidence="3 4" key="1">
    <citation type="submission" date="2011-12" db="EMBL/GenBank/DDBJ databases">
        <title>Complete sequence of Mycobacterium rhodesiae NBB3.</title>
        <authorList>
            <consortium name="US DOE Joint Genome Institute"/>
            <person name="Lucas S."/>
            <person name="Han J."/>
            <person name="Lapidus A."/>
            <person name="Cheng J.-F."/>
            <person name="Goodwin L."/>
            <person name="Pitluck S."/>
            <person name="Peters L."/>
            <person name="Mikhailova N."/>
            <person name="Gu W."/>
            <person name="Detter J.C."/>
            <person name="Han C."/>
            <person name="Tapia R."/>
            <person name="Land M."/>
            <person name="Hauser L."/>
            <person name="Kyrpides N."/>
            <person name="Ivanova N."/>
            <person name="Pagani I."/>
            <person name="Mattes T."/>
            <person name="Holmes A."/>
            <person name="Rutledge P."/>
            <person name="Paulsen I."/>
            <person name="Coleman N."/>
            <person name="Woyke T."/>
        </authorList>
    </citation>
    <scope>NUCLEOTIDE SEQUENCE [LARGE SCALE GENOMIC DNA]</scope>
    <source>
        <strain evidence="3 4">NBB3</strain>
    </source>
</reference>
<dbReference type="Proteomes" id="UP000005442">
    <property type="component" value="Chromosome"/>
</dbReference>
<dbReference type="RefSeq" id="WP_014212030.1">
    <property type="nucleotide sequence ID" value="NC_016604.1"/>
</dbReference>